<protein>
    <recommendedName>
        <fullName evidence="4">Secreted protein</fullName>
    </recommendedName>
</protein>
<keyword evidence="3" id="KW-1185">Reference proteome</keyword>
<evidence type="ECO:0000313" key="2">
    <source>
        <dbReference type="EMBL" id="CAK0912142.1"/>
    </source>
</evidence>
<reference evidence="2" key="1">
    <citation type="submission" date="2023-10" db="EMBL/GenBank/DDBJ databases">
        <authorList>
            <person name="Chen Y."/>
            <person name="Shah S."/>
            <person name="Dougan E. K."/>
            <person name="Thang M."/>
            <person name="Chan C."/>
        </authorList>
    </citation>
    <scope>NUCLEOTIDE SEQUENCE [LARGE SCALE GENOMIC DNA]</scope>
</reference>
<accession>A0ABN9YJU0</accession>
<comment type="caution">
    <text evidence="2">The sequence shown here is derived from an EMBL/GenBank/DDBJ whole genome shotgun (WGS) entry which is preliminary data.</text>
</comment>
<feature type="signal peptide" evidence="1">
    <location>
        <begin position="1"/>
        <end position="17"/>
    </location>
</feature>
<keyword evidence="1" id="KW-0732">Signal</keyword>
<organism evidence="2 3">
    <name type="scientific">Prorocentrum cordatum</name>
    <dbReference type="NCBI Taxonomy" id="2364126"/>
    <lineage>
        <taxon>Eukaryota</taxon>
        <taxon>Sar</taxon>
        <taxon>Alveolata</taxon>
        <taxon>Dinophyceae</taxon>
        <taxon>Prorocentrales</taxon>
        <taxon>Prorocentraceae</taxon>
        <taxon>Prorocentrum</taxon>
    </lineage>
</organism>
<evidence type="ECO:0008006" key="4">
    <source>
        <dbReference type="Google" id="ProtNLM"/>
    </source>
</evidence>
<evidence type="ECO:0000313" key="3">
    <source>
        <dbReference type="Proteomes" id="UP001189429"/>
    </source>
</evidence>
<dbReference type="EMBL" id="CAUYUJ010022703">
    <property type="protein sequence ID" value="CAK0912142.1"/>
    <property type="molecule type" value="Genomic_DNA"/>
</dbReference>
<proteinExistence type="predicted"/>
<dbReference type="Proteomes" id="UP001189429">
    <property type="component" value="Unassembled WGS sequence"/>
</dbReference>
<gene>
    <name evidence="2" type="ORF">PCOR1329_LOCUS85760</name>
</gene>
<evidence type="ECO:0000256" key="1">
    <source>
        <dbReference type="SAM" id="SignalP"/>
    </source>
</evidence>
<sequence length="158" mass="16773">MPLVLVVAVSLVVTVVADSGAGVGALSEVVCGVVVELKVVEELAEVLCEVAVKLVELAVVKGTVALELAEVVCGVVVNLQSSKNSQRCCAKSRWNSWNSRSSKIQQSLSSQRSCAESWCLQWSCAGSLWNSRSSKKSQRSCVVVEELAVVDATFSQSL</sequence>
<feature type="chain" id="PRO_5047120810" description="Secreted protein" evidence="1">
    <location>
        <begin position="18"/>
        <end position="158"/>
    </location>
</feature>
<name>A0ABN9YJU0_9DINO</name>